<evidence type="ECO:0000313" key="2">
    <source>
        <dbReference type="EMBL" id="HGV55281.1"/>
    </source>
</evidence>
<keyword evidence="1" id="KW-0472">Membrane</keyword>
<proteinExistence type="predicted"/>
<dbReference type="AlphaFoldDB" id="A0A832GP32"/>
<name>A0A832GP32_9BACT</name>
<organism evidence="2">
    <name type="scientific">Caldimicrobium thiodismutans</name>
    <dbReference type="NCBI Taxonomy" id="1653476"/>
    <lineage>
        <taxon>Bacteria</taxon>
        <taxon>Pseudomonadati</taxon>
        <taxon>Thermodesulfobacteriota</taxon>
        <taxon>Thermodesulfobacteria</taxon>
        <taxon>Thermodesulfobacteriales</taxon>
        <taxon>Thermodesulfobacteriaceae</taxon>
        <taxon>Caldimicrobium</taxon>
    </lineage>
</organism>
<sequence length="176" mass="20401">MSDEKRLQFNKVRMIEFFSLILLLLISYLLRDRPKEVYESLQAPGNKSEVFSLGSSNMTDALERDDLVEEKNKDRALDALKKRNPFSLEGSYLEFPIPDPPYKLVAVRTGKKPEAIIRDYTGALKKVGPKEVLPDGSKILRIGANFIEFKRLDRIYKIYIYNVEVEKWKPKRPFGS</sequence>
<reference evidence="2" key="1">
    <citation type="journal article" date="2020" name="mSystems">
        <title>Genome- and Community-Level Interaction Insights into Carbon Utilization and Element Cycling Functions of Hydrothermarchaeota in Hydrothermal Sediment.</title>
        <authorList>
            <person name="Zhou Z."/>
            <person name="Liu Y."/>
            <person name="Xu W."/>
            <person name="Pan J."/>
            <person name="Luo Z.H."/>
            <person name="Li M."/>
        </authorList>
    </citation>
    <scope>NUCLEOTIDE SEQUENCE [LARGE SCALE GENOMIC DNA]</scope>
    <source>
        <strain evidence="2">SpSt-605</strain>
    </source>
</reference>
<evidence type="ECO:0000256" key="1">
    <source>
        <dbReference type="SAM" id="Phobius"/>
    </source>
</evidence>
<accession>A0A832GP32</accession>
<dbReference type="EMBL" id="DSZU01000073">
    <property type="protein sequence ID" value="HGV55281.1"/>
    <property type="molecule type" value="Genomic_DNA"/>
</dbReference>
<feature type="transmembrane region" description="Helical" evidence="1">
    <location>
        <begin position="12"/>
        <end position="30"/>
    </location>
</feature>
<keyword evidence="1" id="KW-0812">Transmembrane</keyword>
<gene>
    <name evidence="2" type="ORF">ENT73_04245</name>
</gene>
<protein>
    <submittedName>
        <fullName evidence="2">Uncharacterized protein</fullName>
    </submittedName>
</protein>
<comment type="caution">
    <text evidence="2">The sequence shown here is derived from an EMBL/GenBank/DDBJ whole genome shotgun (WGS) entry which is preliminary data.</text>
</comment>
<keyword evidence="1" id="KW-1133">Transmembrane helix</keyword>